<comment type="caution">
    <text evidence="2">The sequence shown here is derived from an EMBL/GenBank/DDBJ whole genome shotgun (WGS) entry which is preliminary data.</text>
</comment>
<evidence type="ECO:0000313" key="2">
    <source>
        <dbReference type="EMBL" id="KAK3701302.1"/>
    </source>
</evidence>
<reference evidence="2" key="1">
    <citation type="journal article" date="2023" name="G3 (Bethesda)">
        <title>A reference genome for the long-term kleptoplast-retaining sea slug Elysia crispata morphotype clarki.</title>
        <authorList>
            <person name="Eastman K.E."/>
            <person name="Pendleton A.L."/>
            <person name="Shaikh M.A."/>
            <person name="Suttiyut T."/>
            <person name="Ogas R."/>
            <person name="Tomko P."/>
            <person name="Gavelis G."/>
            <person name="Widhalm J.R."/>
            <person name="Wisecaver J.H."/>
        </authorList>
    </citation>
    <scope>NUCLEOTIDE SEQUENCE</scope>
    <source>
        <strain evidence="2">ECLA1</strain>
    </source>
</reference>
<feature type="domain" description="HAT C-terminal dimerisation" evidence="1">
    <location>
        <begin position="67"/>
        <end position="124"/>
    </location>
</feature>
<dbReference type="AlphaFoldDB" id="A0AAE1CJT7"/>
<dbReference type="PANTHER" id="PTHR37162:SF10">
    <property type="entry name" value="DUF4371 DOMAIN-CONTAINING PROTEIN"/>
    <property type="match status" value="1"/>
</dbReference>
<dbReference type="Proteomes" id="UP001283361">
    <property type="component" value="Unassembled WGS sequence"/>
</dbReference>
<name>A0AAE1CJT7_9GAST</name>
<dbReference type="Pfam" id="PF05699">
    <property type="entry name" value="Dimer_Tnp_hAT"/>
    <property type="match status" value="1"/>
</dbReference>
<sequence>MADMAQRDSARFGQLEYFIKRFPVLLPADSILDKLHAEFNQYTTEDISNLLVKERADEQWQGLASNKTADRKFKVLPRVMAGILSIPHSNAQCEIVFSTVRKNVKDFRGNLSCTNLQGFMILNQEGTICHERAFLKDLLRRCKSANIKGCWM</sequence>
<accession>A0AAE1CJT7</accession>
<keyword evidence="3" id="KW-1185">Reference proteome</keyword>
<evidence type="ECO:0000259" key="1">
    <source>
        <dbReference type="Pfam" id="PF05699"/>
    </source>
</evidence>
<dbReference type="GO" id="GO:0046983">
    <property type="term" value="F:protein dimerization activity"/>
    <property type="evidence" value="ECO:0007669"/>
    <property type="project" value="InterPro"/>
</dbReference>
<dbReference type="EMBL" id="JAWDGP010007896">
    <property type="protein sequence ID" value="KAK3701302.1"/>
    <property type="molecule type" value="Genomic_DNA"/>
</dbReference>
<evidence type="ECO:0000313" key="3">
    <source>
        <dbReference type="Proteomes" id="UP001283361"/>
    </source>
</evidence>
<dbReference type="PANTHER" id="PTHR37162">
    <property type="entry name" value="HAT FAMILY DIMERISATION DOMAINCONTAINING PROTEIN-RELATED"/>
    <property type="match status" value="1"/>
</dbReference>
<organism evidence="2 3">
    <name type="scientific">Elysia crispata</name>
    <name type="common">lettuce slug</name>
    <dbReference type="NCBI Taxonomy" id="231223"/>
    <lineage>
        <taxon>Eukaryota</taxon>
        <taxon>Metazoa</taxon>
        <taxon>Spiralia</taxon>
        <taxon>Lophotrochozoa</taxon>
        <taxon>Mollusca</taxon>
        <taxon>Gastropoda</taxon>
        <taxon>Heterobranchia</taxon>
        <taxon>Euthyneura</taxon>
        <taxon>Panpulmonata</taxon>
        <taxon>Sacoglossa</taxon>
        <taxon>Placobranchoidea</taxon>
        <taxon>Plakobranchidae</taxon>
        <taxon>Elysia</taxon>
    </lineage>
</organism>
<protein>
    <recommendedName>
        <fullName evidence="1">HAT C-terminal dimerisation domain-containing protein</fullName>
    </recommendedName>
</protein>
<proteinExistence type="predicted"/>
<dbReference type="InterPro" id="IPR008906">
    <property type="entry name" value="HATC_C_dom"/>
</dbReference>
<gene>
    <name evidence="2" type="ORF">RRG08_066794</name>
</gene>